<keyword evidence="3" id="KW-1185">Reference proteome</keyword>
<gene>
    <name evidence="2" type="ORF">LKD31_07920</name>
</gene>
<keyword evidence="1" id="KW-1133">Transmembrane helix</keyword>
<comment type="caution">
    <text evidence="2">The sequence shown here is derived from an EMBL/GenBank/DDBJ whole genome shotgun (WGS) entry which is preliminary data.</text>
</comment>
<feature type="transmembrane region" description="Helical" evidence="1">
    <location>
        <begin position="102"/>
        <end position="124"/>
    </location>
</feature>
<sequence>MPNRKKWIRYVLYAVEILLLFLLQDTPGLLPQIMGVKPLPVLSAALTIAMVEACTPAMAFGMYAGFLADIGSGAVFGYHALTFGVLCFLLSGLCGTRIQIQLFTSVLMGLWSCAVAVLLDWLALYVAAGYSLTLYALVTKYLPIYFYTLLTIPACYGLQAWVRKPRVRSAIRRRRSKLHKLQKI</sequence>
<evidence type="ECO:0000313" key="3">
    <source>
        <dbReference type="Proteomes" id="UP001199424"/>
    </source>
</evidence>
<evidence type="ECO:0008006" key="4">
    <source>
        <dbReference type="Google" id="ProtNLM"/>
    </source>
</evidence>
<accession>A0AAE3AMK0</accession>
<dbReference type="EMBL" id="JAJEQC010000006">
    <property type="protein sequence ID" value="MCC2136944.1"/>
    <property type="molecule type" value="Genomic_DNA"/>
</dbReference>
<feature type="transmembrane region" description="Helical" evidence="1">
    <location>
        <begin position="44"/>
        <end position="64"/>
    </location>
</feature>
<dbReference type="Proteomes" id="UP001199424">
    <property type="component" value="Unassembled WGS sequence"/>
</dbReference>
<dbReference type="AlphaFoldDB" id="A0AAE3AMK0"/>
<evidence type="ECO:0000256" key="1">
    <source>
        <dbReference type="SAM" id="Phobius"/>
    </source>
</evidence>
<feature type="transmembrane region" description="Helical" evidence="1">
    <location>
        <begin position="144"/>
        <end position="162"/>
    </location>
</feature>
<dbReference type="RefSeq" id="WP_308449292.1">
    <property type="nucleotide sequence ID" value="NZ_JAJEQC010000006.1"/>
</dbReference>
<reference evidence="2" key="1">
    <citation type="submission" date="2021-10" db="EMBL/GenBank/DDBJ databases">
        <title>Anaerobic single-cell dispensing facilitates the cultivation of human gut bacteria.</title>
        <authorList>
            <person name="Afrizal A."/>
        </authorList>
    </citation>
    <scope>NUCLEOTIDE SEQUENCE</scope>
    <source>
        <strain evidence="2">CLA-AA-H250</strain>
    </source>
</reference>
<evidence type="ECO:0000313" key="2">
    <source>
        <dbReference type="EMBL" id="MCC2136944.1"/>
    </source>
</evidence>
<name>A0AAE3AMK0_9FIRM</name>
<proteinExistence type="predicted"/>
<keyword evidence="1" id="KW-0472">Membrane</keyword>
<feature type="transmembrane region" description="Helical" evidence="1">
    <location>
        <begin position="76"/>
        <end position="95"/>
    </location>
</feature>
<organism evidence="2 3">
    <name type="scientific">Hominenteromicrobium mulieris</name>
    <dbReference type="NCBI Taxonomy" id="2885357"/>
    <lineage>
        <taxon>Bacteria</taxon>
        <taxon>Bacillati</taxon>
        <taxon>Bacillota</taxon>
        <taxon>Clostridia</taxon>
        <taxon>Eubacteriales</taxon>
        <taxon>Oscillospiraceae</taxon>
        <taxon>Hominenteromicrobium</taxon>
    </lineage>
</organism>
<protein>
    <recommendedName>
        <fullName evidence="4">Rod shape-determining protein MreD</fullName>
    </recommendedName>
</protein>
<keyword evidence="1" id="KW-0812">Transmembrane</keyword>